<name>I3C8L4_9FLAO</name>
<proteinExistence type="predicted"/>
<keyword evidence="1" id="KW-0472">Membrane</keyword>
<reference evidence="2 3" key="1">
    <citation type="submission" date="2012-02" db="EMBL/GenBank/DDBJ databases">
        <title>Improved High-Quality Draft genome of Joostella marina DSM 19592.</title>
        <authorList>
            <consortium name="US DOE Joint Genome Institute (JGI-PGF)"/>
            <person name="Lucas S."/>
            <person name="Copeland A."/>
            <person name="Lapidus A."/>
            <person name="Bruce D."/>
            <person name="Goodwin L."/>
            <person name="Pitluck S."/>
            <person name="Peters L."/>
            <person name="Chertkov O."/>
            <person name="Ovchinnikova G."/>
            <person name="Kyrpides N."/>
            <person name="Mavromatis K."/>
            <person name="Detter J.C."/>
            <person name="Han C."/>
            <person name="Land M."/>
            <person name="Hauser L."/>
            <person name="Markowitz V."/>
            <person name="Cheng J.-F."/>
            <person name="Hugenholtz P."/>
            <person name="Woyke T."/>
            <person name="Wu D."/>
            <person name="Tindall B."/>
            <person name="Brambilla E."/>
            <person name="Klenk H.-P."/>
            <person name="Eisen J.A."/>
        </authorList>
    </citation>
    <scope>NUCLEOTIDE SEQUENCE [LARGE SCALE GENOMIC DNA]</scope>
    <source>
        <strain evidence="2 3">DSM 19592</strain>
    </source>
</reference>
<sequence length="110" mass="12367">MLTVSIFLIFIGFYFLYITSKRADYRSELGIYKWGHANASQSKYIGVLLIVLGLLLDIYLLGWGSGIFSFFVVLMTLASLIILISPIRFFSLKSIVVIGILALLLEINIL</sequence>
<dbReference type="eggNOG" id="ENOG5033ENX">
    <property type="taxonomic scope" value="Bacteria"/>
</dbReference>
<keyword evidence="1" id="KW-0812">Transmembrane</keyword>
<keyword evidence="3" id="KW-1185">Reference proteome</keyword>
<keyword evidence="1" id="KW-1133">Transmembrane helix</keyword>
<evidence type="ECO:0000313" key="2">
    <source>
        <dbReference type="EMBL" id="EIJ39957.1"/>
    </source>
</evidence>
<organism evidence="2 3">
    <name type="scientific">Galbibacter orientalis DSM 19592</name>
    <dbReference type="NCBI Taxonomy" id="926559"/>
    <lineage>
        <taxon>Bacteria</taxon>
        <taxon>Pseudomonadati</taxon>
        <taxon>Bacteroidota</taxon>
        <taxon>Flavobacteriia</taxon>
        <taxon>Flavobacteriales</taxon>
        <taxon>Flavobacteriaceae</taxon>
        <taxon>Galbibacter</taxon>
    </lineage>
</organism>
<feature type="transmembrane region" description="Helical" evidence="1">
    <location>
        <begin position="67"/>
        <end position="85"/>
    </location>
</feature>
<dbReference type="HOGENOM" id="CLU_159948_0_0_10"/>
<dbReference type="AlphaFoldDB" id="I3C8L4"/>
<evidence type="ECO:0000313" key="3">
    <source>
        <dbReference type="Proteomes" id="UP000004690"/>
    </source>
</evidence>
<feature type="transmembrane region" description="Helical" evidence="1">
    <location>
        <begin position="6"/>
        <end position="23"/>
    </location>
</feature>
<gene>
    <name evidence="2" type="ORF">JoomaDRAFT_3003</name>
</gene>
<feature type="transmembrane region" description="Helical" evidence="1">
    <location>
        <begin position="44"/>
        <end position="61"/>
    </location>
</feature>
<dbReference type="EMBL" id="JH651379">
    <property type="protein sequence ID" value="EIJ39957.1"/>
    <property type="molecule type" value="Genomic_DNA"/>
</dbReference>
<dbReference type="Proteomes" id="UP000004690">
    <property type="component" value="Unassembled WGS sequence"/>
</dbReference>
<dbReference type="OrthoDB" id="839906at2"/>
<accession>I3C8L4</accession>
<evidence type="ECO:0008006" key="4">
    <source>
        <dbReference type="Google" id="ProtNLM"/>
    </source>
</evidence>
<protein>
    <recommendedName>
        <fullName evidence="4">DUF3325 domain-containing protein</fullName>
    </recommendedName>
</protein>
<evidence type="ECO:0000256" key="1">
    <source>
        <dbReference type="SAM" id="Phobius"/>
    </source>
</evidence>
<dbReference type="RefSeq" id="WP_008613848.1">
    <property type="nucleotide sequence ID" value="NZ_JH651379.1"/>
</dbReference>
<dbReference type="STRING" id="926559.JoomaDRAFT_3003"/>